<dbReference type="AlphaFoldDB" id="A0A0E9UJ92"/>
<evidence type="ECO:0000313" key="2">
    <source>
        <dbReference type="EMBL" id="JAH65771.1"/>
    </source>
</evidence>
<feature type="region of interest" description="Disordered" evidence="1">
    <location>
        <begin position="1"/>
        <end position="20"/>
    </location>
</feature>
<reference evidence="2" key="2">
    <citation type="journal article" date="2015" name="Fish Shellfish Immunol.">
        <title>Early steps in the European eel (Anguilla anguilla)-Vibrio vulnificus interaction in the gills: Role of the RtxA13 toxin.</title>
        <authorList>
            <person name="Callol A."/>
            <person name="Pajuelo D."/>
            <person name="Ebbesson L."/>
            <person name="Teles M."/>
            <person name="MacKenzie S."/>
            <person name="Amaro C."/>
        </authorList>
    </citation>
    <scope>NUCLEOTIDE SEQUENCE</scope>
</reference>
<reference evidence="2" key="1">
    <citation type="submission" date="2014-11" db="EMBL/GenBank/DDBJ databases">
        <authorList>
            <person name="Amaro Gonzalez C."/>
        </authorList>
    </citation>
    <scope>NUCLEOTIDE SEQUENCE</scope>
</reference>
<evidence type="ECO:0000256" key="1">
    <source>
        <dbReference type="SAM" id="MobiDB-lite"/>
    </source>
</evidence>
<proteinExistence type="predicted"/>
<sequence length="41" mass="4301">MPGGTGAPSGMSRKSMSRGARPLLESPWKSYLRCGVHSVAP</sequence>
<protein>
    <submittedName>
        <fullName evidence="2">Uncharacterized protein</fullName>
    </submittedName>
</protein>
<accession>A0A0E9UJ92</accession>
<name>A0A0E9UJ92_ANGAN</name>
<organism evidence="2">
    <name type="scientific">Anguilla anguilla</name>
    <name type="common">European freshwater eel</name>
    <name type="synonym">Muraena anguilla</name>
    <dbReference type="NCBI Taxonomy" id="7936"/>
    <lineage>
        <taxon>Eukaryota</taxon>
        <taxon>Metazoa</taxon>
        <taxon>Chordata</taxon>
        <taxon>Craniata</taxon>
        <taxon>Vertebrata</taxon>
        <taxon>Euteleostomi</taxon>
        <taxon>Actinopterygii</taxon>
        <taxon>Neopterygii</taxon>
        <taxon>Teleostei</taxon>
        <taxon>Anguilliformes</taxon>
        <taxon>Anguillidae</taxon>
        <taxon>Anguilla</taxon>
    </lineage>
</organism>
<dbReference type="EMBL" id="GBXM01042806">
    <property type="protein sequence ID" value="JAH65771.1"/>
    <property type="molecule type" value="Transcribed_RNA"/>
</dbReference>